<keyword evidence="2 5" id="KW-0547">Nucleotide-binding</keyword>
<dbReference type="InterPro" id="IPR013126">
    <property type="entry name" value="Hsp_70_fam"/>
</dbReference>
<dbReference type="Gene3D" id="3.30.420.40">
    <property type="match status" value="2"/>
</dbReference>
<protein>
    <submittedName>
        <fullName evidence="6">Chaperone protein HscC</fullName>
    </submittedName>
</protein>
<accession>A0A5B9PJT0</accession>
<evidence type="ECO:0000256" key="3">
    <source>
        <dbReference type="ARBA" id="ARBA00022840"/>
    </source>
</evidence>
<keyword evidence="4" id="KW-0143">Chaperone</keyword>
<dbReference type="GO" id="GO:0005524">
    <property type="term" value="F:ATP binding"/>
    <property type="evidence" value="ECO:0007669"/>
    <property type="project" value="UniProtKB-KW"/>
</dbReference>
<sequence length="579" mass="64554">MSSIIGIDLGTTNSLCAVFQDGVPKLIPNVHGKFLTPSVVGITDDGQVTIGDTAKELRITKPDRCVSCFKRWMGTDRKVQLGKRSFTATELSSLVLLSLKSDAESHLNQKITEAVITVPAYFNENQRLSTKQAGEMIGLKVRRIINEPTAAALTYGFHDRQAEKHLMVIDLGGGTFDVTLMEIFEGTLEIISTAGESQLGGEDFTDRLVSVVLQQENLQLETAEMKYPLRTARLRQECETAKRDLAKNEKVKIRVPDDSGKYNDSKSLSLTRESFSKICRKLVDRLRSPISKALRDGDRNPDEIDDIILVGGSTRMVLLNELVKEYFDREPQMDFNPDEVVALGAAVQAALIADDRAVEDMVMTDVCPFTLGVEVVKQFGHQVVDGFFQPVINRNTTIPVSREEVFSTVAPNQTEVKLRVFQGEGRKVKDNLELGELQIEGIPPGPPGQPVNVRFTYDINGLLEVEAIIPESGQRFRVVLTNHCSSMSDAEVRRAVADLEKIKFYPRDELRNQRLVLFCERMVGEVSPLHRDQLEAAIDQFEHAMAASDVKLFEATRSQLLQTLSFLDIEYSDEDDSVG</sequence>
<dbReference type="SUPFAM" id="SSF53067">
    <property type="entry name" value="Actin-like ATPase domain"/>
    <property type="match status" value="2"/>
</dbReference>
<dbReference type="SUPFAM" id="SSF100920">
    <property type="entry name" value="Heat shock protein 70kD (HSP70), peptide-binding domain"/>
    <property type="match status" value="1"/>
</dbReference>
<keyword evidence="7" id="KW-1185">Reference proteome</keyword>
<dbReference type="AlphaFoldDB" id="A0A5B9PJT0"/>
<dbReference type="InterPro" id="IPR018181">
    <property type="entry name" value="Heat_shock_70_CS"/>
</dbReference>
<proteinExistence type="inferred from homology"/>
<dbReference type="Proteomes" id="UP000322214">
    <property type="component" value="Chromosome"/>
</dbReference>
<evidence type="ECO:0000313" key="6">
    <source>
        <dbReference type="EMBL" id="QEG24982.1"/>
    </source>
</evidence>
<evidence type="ECO:0000256" key="2">
    <source>
        <dbReference type="ARBA" id="ARBA00022741"/>
    </source>
</evidence>
<dbReference type="Gene3D" id="2.60.34.10">
    <property type="entry name" value="Substrate Binding Domain Of DNAk, Chain A, domain 1"/>
    <property type="match status" value="1"/>
</dbReference>
<evidence type="ECO:0000313" key="7">
    <source>
        <dbReference type="Proteomes" id="UP000322214"/>
    </source>
</evidence>
<dbReference type="InterPro" id="IPR043129">
    <property type="entry name" value="ATPase_NBD"/>
</dbReference>
<reference evidence="6 7" key="1">
    <citation type="submission" date="2019-08" db="EMBL/GenBank/DDBJ databases">
        <title>Deep-cultivation of Planctomycetes and their phenomic and genomic characterization uncovers novel biology.</title>
        <authorList>
            <person name="Wiegand S."/>
            <person name="Jogler M."/>
            <person name="Boedeker C."/>
            <person name="Pinto D."/>
            <person name="Vollmers J."/>
            <person name="Rivas-Marin E."/>
            <person name="Kohn T."/>
            <person name="Peeters S.H."/>
            <person name="Heuer A."/>
            <person name="Rast P."/>
            <person name="Oberbeckmann S."/>
            <person name="Bunk B."/>
            <person name="Jeske O."/>
            <person name="Meyerdierks A."/>
            <person name="Storesund J.E."/>
            <person name="Kallscheuer N."/>
            <person name="Luecker S."/>
            <person name="Lage O.M."/>
            <person name="Pohl T."/>
            <person name="Merkel B.J."/>
            <person name="Hornburger P."/>
            <person name="Mueller R.-W."/>
            <person name="Bruemmer F."/>
            <person name="Labrenz M."/>
            <person name="Spormann A.M."/>
            <person name="Op den Camp H."/>
            <person name="Overmann J."/>
            <person name="Amann R."/>
            <person name="Jetten M.S.M."/>
            <person name="Mascher T."/>
            <person name="Medema M.H."/>
            <person name="Devos D.P."/>
            <person name="Kaster A.-K."/>
            <person name="Ovreas L."/>
            <person name="Rohde M."/>
            <person name="Galperin M.Y."/>
            <person name="Jogler C."/>
        </authorList>
    </citation>
    <scope>NUCLEOTIDE SEQUENCE [LARGE SCALE GENOMIC DNA]</scope>
    <source>
        <strain evidence="6 7">FC18</strain>
    </source>
</reference>
<name>A0A5B9PJT0_9BACT</name>
<dbReference type="PRINTS" id="PR00301">
    <property type="entry name" value="HEATSHOCK70"/>
</dbReference>
<dbReference type="STRING" id="980251.GCA_001642875_04960"/>
<dbReference type="KEGG" id="mff:MFFC18_49050"/>
<dbReference type="RefSeq" id="WP_075082756.1">
    <property type="nucleotide sequence ID" value="NZ_CP042912.1"/>
</dbReference>
<keyword evidence="3 5" id="KW-0067">ATP-binding</keyword>
<dbReference type="GO" id="GO:0140662">
    <property type="term" value="F:ATP-dependent protein folding chaperone"/>
    <property type="evidence" value="ECO:0007669"/>
    <property type="project" value="InterPro"/>
</dbReference>
<organism evidence="6 7">
    <name type="scientific">Mariniblastus fucicola</name>
    <dbReference type="NCBI Taxonomy" id="980251"/>
    <lineage>
        <taxon>Bacteria</taxon>
        <taxon>Pseudomonadati</taxon>
        <taxon>Planctomycetota</taxon>
        <taxon>Planctomycetia</taxon>
        <taxon>Pirellulales</taxon>
        <taxon>Pirellulaceae</taxon>
        <taxon>Mariniblastus</taxon>
    </lineage>
</organism>
<dbReference type="FunFam" id="3.90.640.10:FF:000003">
    <property type="entry name" value="Molecular chaperone DnaK"/>
    <property type="match status" value="1"/>
</dbReference>
<gene>
    <name evidence="6" type="primary">hscC</name>
    <name evidence="6" type="ORF">MFFC18_49050</name>
</gene>
<evidence type="ECO:0000256" key="5">
    <source>
        <dbReference type="RuleBase" id="RU003322"/>
    </source>
</evidence>
<dbReference type="PANTHER" id="PTHR19375">
    <property type="entry name" value="HEAT SHOCK PROTEIN 70KDA"/>
    <property type="match status" value="1"/>
</dbReference>
<dbReference type="Pfam" id="PF00012">
    <property type="entry name" value="HSP70"/>
    <property type="match status" value="1"/>
</dbReference>
<dbReference type="PROSITE" id="PS00297">
    <property type="entry name" value="HSP70_1"/>
    <property type="match status" value="1"/>
</dbReference>
<evidence type="ECO:0000256" key="1">
    <source>
        <dbReference type="ARBA" id="ARBA00007381"/>
    </source>
</evidence>
<comment type="similarity">
    <text evidence="1 5">Belongs to the heat shock protein 70 family.</text>
</comment>
<dbReference type="Gene3D" id="3.90.640.10">
    <property type="entry name" value="Actin, Chain A, domain 4"/>
    <property type="match status" value="1"/>
</dbReference>
<dbReference type="EMBL" id="CP042912">
    <property type="protein sequence ID" value="QEG24982.1"/>
    <property type="molecule type" value="Genomic_DNA"/>
</dbReference>
<dbReference type="FunFam" id="3.30.420.40:FF:000144">
    <property type="entry name" value="Molecular chaperone HscC"/>
    <property type="match status" value="1"/>
</dbReference>
<dbReference type="InterPro" id="IPR029047">
    <property type="entry name" value="HSP70_peptide-bd_sf"/>
</dbReference>
<evidence type="ECO:0000256" key="4">
    <source>
        <dbReference type="ARBA" id="ARBA00023186"/>
    </source>
</evidence>
<dbReference type="PROSITE" id="PS00329">
    <property type="entry name" value="HSP70_2"/>
    <property type="match status" value="1"/>
</dbReference>
<dbReference type="OrthoDB" id="9766019at2"/>